<evidence type="ECO:0000256" key="5">
    <source>
        <dbReference type="ARBA" id="ARBA00022691"/>
    </source>
</evidence>
<proteinExistence type="predicted"/>
<evidence type="ECO:0000259" key="6">
    <source>
        <dbReference type="Pfam" id="PF05175"/>
    </source>
</evidence>
<feature type="domain" description="RlmG N-terminal" evidence="7">
    <location>
        <begin position="7"/>
        <end position="180"/>
    </location>
</feature>
<comment type="caution">
    <text evidence="8">The sequence shown here is derived from an EMBL/GenBank/DDBJ whole genome shotgun (WGS) entry which is preliminary data.</text>
</comment>
<dbReference type="Pfam" id="PF05175">
    <property type="entry name" value="MTS"/>
    <property type="match status" value="1"/>
</dbReference>
<evidence type="ECO:0000259" key="7">
    <source>
        <dbReference type="Pfam" id="PF26049"/>
    </source>
</evidence>
<evidence type="ECO:0000313" key="9">
    <source>
        <dbReference type="Proteomes" id="UP001467690"/>
    </source>
</evidence>
<keyword evidence="1" id="KW-0963">Cytoplasm</keyword>
<dbReference type="InterPro" id="IPR058679">
    <property type="entry name" value="RlmG_N"/>
</dbReference>
<dbReference type="SUPFAM" id="SSF53335">
    <property type="entry name" value="S-adenosyl-L-methionine-dependent methyltransferases"/>
    <property type="match status" value="1"/>
</dbReference>
<dbReference type="InterPro" id="IPR017237">
    <property type="entry name" value="RLMG"/>
</dbReference>
<evidence type="ECO:0000256" key="2">
    <source>
        <dbReference type="ARBA" id="ARBA00022552"/>
    </source>
</evidence>
<dbReference type="Proteomes" id="UP001467690">
    <property type="component" value="Unassembled WGS sequence"/>
</dbReference>
<dbReference type="Pfam" id="PF26049">
    <property type="entry name" value="RLMG_N"/>
    <property type="match status" value="1"/>
</dbReference>
<feature type="domain" description="Methyltransferase small" evidence="6">
    <location>
        <begin position="204"/>
        <end position="370"/>
    </location>
</feature>
<dbReference type="InterPro" id="IPR007848">
    <property type="entry name" value="Small_mtfrase_dom"/>
</dbReference>
<gene>
    <name evidence="8" type="ORF">ABS311_17230</name>
</gene>
<accession>A0ABV1RL10</accession>
<dbReference type="CDD" id="cd02440">
    <property type="entry name" value="AdoMet_MTases"/>
    <property type="match status" value="1"/>
</dbReference>
<keyword evidence="9" id="KW-1185">Reference proteome</keyword>
<dbReference type="Gene3D" id="3.40.50.150">
    <property type="entry name" value="Vaccinia Virus protein VP39"/>
    <property type="match status" value="2"/>
</dbReference>
<dbReference type="InterPro" id="IPR002052">
    <property type="entry name" value="DNA_methylase_N6_adenine_CS"/>
</dbReference>
<evidence type="ECO:0000256" key="1">
    <source>
        <dbReference type="ARBA" id="ARBA00022490"/>
    </source>
</evidence>
<keyword evidence="2" id="KW-0698">rRNA processing</keyword>
<dbReference type="PROSITE" id="PS00092">
    <property type="entry name" value="N6_MTASE"/>
    <property type="match status" value="1"/>
</dbReference>
<dbReference type="EMBL" id="JBELOE010000265">
    <property type="protein sequence ID" value="MER2493624.1"/>
    <property type="molecule type" value="Genomic_DNA"/>
</dbReference>
<dbReference type="GO" id="GO:0008168">
    <property type="term" value="F:methyltransferase activity"/>
    <property type="evidence" value="ECO:0007669"/>
    <property type="project" value="UniProtKB-KW"/>
</dbReference>
<reference evidence="8 9" key="1">
    <citation type="submission" date="2024-06" db="EMBL/GenBank/DDBJ databases">
        <authorList>
            <person name="Chen R.Y."/>
        </authorList>
    </citation>
    <scope>NUCLEOTIDE SEQUENCE [LARGE SCALE GENOMIC DNA]</scope>
    <source>
        <strain evidence="8 9">D2</strain>
    </source>
</reference>
<dbReference type="InterPro" id="IPR046977">
    <property type="entry name" value="RsmC/RlmG"/>
</dbReference>
<evidence type="ECO:0000256" key="4">
    <source>
        <dbReference type="ARBA" id="ARBA00022679"/>
    </source>
</evidence>
<keyword evidence="5" id="KW-0949">S-adenosyl-L-methionine</keyword>
<dbReference type="PANTHER" id="PTHR47816:SF5">
    <property type="entry name" value="RIBOSOMAL RNA LARGE SUBUNIT METHYLTRANSFERASE G"/>
    <property type="match status" value="1"/>
</dbReference>
<keyword evidence="3 8" id="KW-0489">Methyltransferase</keyword>
<dbReference type="PANTHER" id="PTHR47816">
    <property type="entry name" value="RIBOSOMAL RNA SMALL SUBUNIT METHYLTRANSFERASE C"/>
    <property type="match status" value="1"/>
</dbReference>
<name>A0ABV1RL10_9ALTE</name>
<evidence type="ECO:0000256" key="3">
    <source>
        <dbReference type="ARBA" id="ARBA00022603"/>
    </source>
</evidence>
<evidence type="ECO:0000313" key="8">
    <source>
        <dbReference type="EMBL" id="MER2493624.1"/>
    </source>
</evidence>
<organism evidence="8 9">
    <name type="scientific">Catenovulum sediminis</name>
    <dbReference type="NCBI Taxonomy" id="1740262"/>
    <lineage>
        <taxon>Bacteria</taxon>
        <taxon>Pseudomonadati</taxon>
        <taxon>Pseudomonadota</taxon>
        <taxon>Gammaproteobacteria</taxon>
        <taxon>Alteromonadales</taxon>
        <taxon>Alteromonadaceae</taxon>
        <taxon>Catenovulum</taxon>
    </lineage>
</organism>
<protein>
    <submittedName>
        <fullName evidence="8">Methyltransferase</fullName>
    </submittedName>
</protein>
<keyword evidence="4" id="KW-0808">Transferase</keyword>
<dbReference type="InterPro" id="IPR029063">
    <property type="entry name" value="SAM-dependent_MTases_sf"/>
</dbReference>
<sequence length="374" mass="41657">MQNNHLCNINNQSLTLWRFPKQEISSSLQAWDSADALLVERFITEFNLTESVRVVTLNDNFGMITLALNAYQPQFFNDSHISHLALAANAQTNNIAPINNTVYALQDINEADVYLLKIPKNLDFLEAQLAYLHAHGPADLTLIAAAKATDINKSVVKLFNRYFKNVDVSLAHKKSRTISALNKQKSPYSSYQYWKNWQTSDNTAIYNAPNVFSRSQLDQGAAFLMANLPDCNGKNVIDLACGNGVISTAIAQQKPANIILVDESYMAIESAKKNLLNDTISAKSEFYLNDCLTGFADNSADIIVCNPPFHQQKAITTHIAMQMFSDAKRVLKNGGELRIVGNAHLGYKNQLQSIFGDVNFINQNDKFVILSTIK</sequence>
<dbReference type="PIRSF" id="PIRSF037565">
    <property type="entry name" value="RRNA_m2G_Mtase_RsmD_prd"/>
    <property type="match status" value="1"/>
</dbReference>
<dbReference type="GO" id="GO:0032259">
    <property type="term" value="P:methylation"/>
    <property type="evidence" value="ECO:0007669"/>
    <property type="project" value="UniProtKB-KW"/>
</dbReference>